<feature type="region of interest" description="Disordered" evidence="1">
    <location>
        <begin position="1"/>
        <end position="38"/>
    </location>
</feature>
<dbReference type="EMBL" id="JBHSWU010000523">
    <property type="protein sequence ID" value="MFC6725433.1"/>
    <property type="molecule type" value="Genomic_DNA"/>
</dbReference>
<evidence type="ECO:0000313" key="3">
    <source>
        <dbReference type="Proteomes" id="UP001596328"/>
    </source>
</evidence>
<feature type="compositionally biased region" description="Polar residues" evidence="1">
    <location>
        <begin position="21"/>
        <end position="32"/>
    </location>
</feature>
<comment type="caution">
    <text evidence="2">The sequence shown here is derived from an EMBL/GenBank/DDBJ whole genome shotgun (WGS) entry which is preliminary data.</text>
</comment>
<organism evidence="2 3">
    <name type="scientific">Halobium palmae</name>
    <dbReference type="NCBI Taxonomy" id="1776492"/>
    <lineage>
        <taxon>Archaea</taxon>
        <taxon>Methanobacteriati</taxon>
        <taxon>Methanobacteriota</taxon>
        <taxon>Stenosarchaea group</taxon>
        <taxon>Halobacteria</taxon>
        <taxon>Halobacteriales</taxon>
        <taxon>Haloferacaceae</taxon>
        <taxon>Halobium</taxon>
    </lineage>
</organism>
<evidence type="ECO:0000313" key="2">
    <source>
        <dbReference type="EMBL" id="MFC6725433.1"/>
    </source>
</evidence>
<name>A0ABD5S2F4_9EURY</name>
<accession>A0ABD5S2F4</accession>
<keyword evidence="3" id="KW-1185">Reference proteome</keyword>
<feature type="non-terminal residue" evidence="2">
    <location>
        <position position="1"/>
    </location>
</feature>
<evidence type="ECO:0000256" key="1">
    <source>
        <dbReference type="SAM" id="MobiDB-lite"/>
    </source>
</evidence>
<proteinExistence type="predicted"/>
<gene>
    <name evidence="2" type="ORF">ACFQE1_13855</name>
</gene>
<sequence length="417" mass="45894">AGLGGLSLVRNAADRPPLDGNGSTTDRPSTGSGHPRLEKVGHVLLTPNGGTSEVMIRADGKYGVVGTKFGDTGSYLVDLSTPSEPSVVHHLDEEGARKHDAKFDHRNGLYYLAVEGGTGSVHVVDYGYSDAASPENPRIVDRLSRGSVHNLYAHTAAPVLYTTNYDDDPETVGFEVWDASDPSNVEFVDAFGPSGYCHDIVVEDARDRLHVAYQTPRGYEGFVGYVMFDISDPRAPEEIGRFDYREHPSYTDVEVGEPGFGYGHHADFDPRREVVIIGDERLYGPPGGKHLLDVSDPSNITAEAYTLSPNAKRMEPDVTEEKYDWTGHHFDFVPWGESTYIVSGDWHDGVVLYDVTDPSRIEAVDQYLTDDVSIDPNPTLAEYGEAPWTWNAAYDDTRRLVVANDQFTGLYVFELVG</sequence>
<dbReference type="AlphaFoldDB" id="A0ABD5S2F4"/>
<dbReference type="Proteomes" id="UP001596328">
    <property type="component" value="Unassembled WGS sequence"/>
</dbReference>
<reference evidence="2 3" key="1">
    <citation type="journal article" date="2019" name="Int. J. Syst. Evol. Microbiol.">
        <title>The Global Catalogue of Microorganisms (GCM) 10K type strain sequencing project: providing services to taxonomists for standard genome sequencing and annotation.</title>
        <authorList>
            <consortium name="The Broad Institute Genomics Platform"/>
            <consortium name="The Broad Institute Genome Sequencing Center for Infectious Disease"/>
            <person name="Wu L."/>
            <person name="Ma J."/>
        </authorList>
    </citation>
    <scope>NUCLEOTIDE SEQUENCE [LARGE SCALE GENOMIC DNA]</scope>
    <source>
        <strain evidence="2 3">NBRC 111368</strain>
    </source>
</reference>
<protein>
    <submittedName>
        <fullName evidence="2">LVIVD repeat-containing protein</fullName>
    </submittedName>
</protein>
<dbReference type="SUPFAM" id="SSF101908">
    <property type="entry name" value="Putative isomerase YbhE"/>
    <property type="match status" value="1"/>
</dbReference>